<accession>A0A1I1MRT9</accession>
<evidence type="ECO:0000313" key="1">
    <source>
        <dbReference type="EMBL" id="SFC87836.1"/>
    </source>
</evidence>
<protein>
    <submittedName>
        <fullName evidence="1">Uncharacterized protein</fullName>
    </submittedName>
</protein>
<sequence>MVINKLIFWALPLGSGYPIQVLAPPSSGCGLSFTIPSAGKTLNIVTNTKQKDFCVSWYTLINSQSYNVL</sequence>
<dbReference type="AlphaFoldDB" id="A0A1I1MRT9"/>
<dbReference type="STRING" id="870482.SAMN04487987_101472"/>
<proteinExistence type="predicted"/>
<name>A0A1I1MRT9_9FLAO</name>
<keyword evidence="2" id="KW-1185">Reference proteome</keyword>
<dbReference type="Proteomes" id="UP000199439">
    <property type="component" value="Unassembled WGS sequence"/>
</dbReference>
<organism evidence="1 2">
    <name type="scientific">Algibacter pectinivorans</name>
    <dbReference type="NCBI Taxonomy" id="870482"/>
    <lineage>
        <taxon>Bacteria</taxon>
        <taxon>Pseudomonadati</taxon>
        <taxon>Bacteroidota</taxon>
        <taxon>Flavobacteriia</taxon>
        <taxon>Flavobacteriales</taxon>
        <taxon>Flavobacteriaceae</taxon>
        <taxon>Algibacter</taxon>
    </lineage>
</organism>
<dbReference type="EMBL" id="FOMI01000001">
    <property type="protein sequence ID" value="SFC87836.1"/>
    <property type="molecule type" value="Genomic_DNA"/>
</dbReference>
<gene>
    <name evidence="1" type="ORF">SAMN04487987_101472</name>
</gene>
<reference evidence="2" key="1">
    <citation type="submission" date="2016-10" db="EMBL/GenBank/DDBJ databases">
        <authorList>
            <person name="Varghese N."/>
            <person name="Submissions S."/>
        </authorList>
    </citation>
    <scope>NUCLEOTIDE SEQUENCE [LARGE SCALE GENOMIC DNA]</scope>
    <source>
        <strain evidence="2">DSM 25730</strain>
    </source>
</reference>
<evidence type="ECO:0000313" key="2">
    <source>
        <dbReference type="Proteomes" id="UP000199439"/>
    </source>
</evidence>